<comment type="caution">
    <text evidence="1">The sequence shown here is derived from an EMBL/GenBank/DDBJ whole genome shotgun (WGS) entry which is preliminary data.</text>
</comment>
<name>A0A0D0TAB8_PSEFL</name>
<evidence type="ECO:0000313" key="2">
    <source>
        <dbReference type="Proteomes" id="UP000032210"/>
    </source>
</evidence>
<dbReference type="Proteomes" id="UP000032210">
    <property type="component" value="Unassembled WGS sequence"/>
</dbReference>
<sequence length="40" mass="4806">MANYLDLTHRREIQALTASFTVKSEWSTWLLSIKLYKNEF</sequence>
<gene>
    <name evidence="1" type="ORF">PFLU3_50540</name>
</gene>
<organism evidence="1 2">
    <name type="scientific">Pseudomonas fluorescens</name>
    <dbReference type="NCBI Taxonomy" id="294"/>
    <lineage>
        <taxon>Bacteria</taxon>
        <taxon>Pseudomonadati</taxon>
        <taxon>Pseudomonadota</taxon>
        <taxon>Gammaproteobacteria</taxon>
        <taxon>Pseudomonadales</taxon>
        <taxon>Pseudomonadaceae</taxon>
        <taxon>Pseudomonas</taxon>
    </lineage>
</organism>
<dbReference type="AlphaFoldDB" id="A0A0D0TAB8"/>
<dbReference type="PATRIC" id="fig|294.125.peg.5193"/>
<dbReference type="EMBL" id="JXCQ01000079">
    <property type="protein sequence ID" value="KIR19074.1"/>
    <property type="molecule type" value="Genomic_DNA"/>
</dbReference>
<proteinExistence type="predicted"/>
<evidence type="ECO:0000313" key="1">
    <source>
        <dbReference type="EMBL" id="KIR19074.1"/>
    </source>
</evidence>
<protein>
    <submittedName>
        <fullName evidence="1">Uncharacterized protein</fullName>
    </submittedName>
</protein>
<accession>A0A0D0TAB8</accession>
<reference evidence="1 2" key="1">
    <citation type="submission" date="2015-01" db="EMBL/GenBank/DDBJ databases">
        <title>Genome sequence of the beneficial rhizobacterium Pseudomonas fluorescens 2-79.</title>
        <authorList>
            <person name="Thuermer A."/>
            <person name="Daniel R."/>
        </authorList>
    </citation>
    <scope>NUCLEOTIDE SEQUENCE [LARGE SCALE GENOMIC DNA]</scope>
    <source>
        <strain evidence="1 2">2-79</strain>
    </source>
</reference>